<proteinExistence type="predicted"/>
<feature type="compositionally biased region" description="Polar residues" evidence="1">
    <location>
        <begin position="75"/>
        <end position="86"/>
    </location>
</feature>
<gene>
    <name evidence="2" type="ORF">LTRI10_LOCUS47267</name>
</gene>
<dbReference type="AlphaFoldDB" id="A0AAV2GAD7"/>
<feature type="region of interest" description="Disordered" evidence="1">
    <location>
        <begin position="31"/>
        <end position="86"/>
    </location>
</feature>
<keyword evidence="3" id="KW-1185">Reference proteome</keyword>
<evidence type="ECO:0000256" key="1">
    <source>
        <dbReference type="SAM" id="MobiDB-lite"/>
    </source>
</evidence>
<dbReference type="Proteomes" id="UP001497516">
    <property type="component" value="Chromosome 8"/>
</dbReference>
<name>A0AAV2GAD7_9ROSI</name>
<organism evidence="2 3">
    <name type="scientific">Linum trigynum</name>
    <dbReference type="NCBI Taxonomy" id="586398"/>
    <lineage>
        <taxon>Eukaryota</taxon>
        <taxon>Viridiplantae</taxon>
        <taxon>Streptophyta</taxon>
        <taxon>Embryophyta</taxon>
        <taxon>Tracheophyta</taxon>
        <taxon>Spermatophyta</taxon>
        <taxon>Magnoliopsida</taxon>
        <taxon>eudicotyledons</taxon>
        <taxon>Gunneridae</taxon>
        <taxon>Pentapetalae</taxon>
        <taxon>rosids</taxon>
        <taxon>fabids</taxon>
        <taxon>Malpighiales</taxon>
        <taxon>Linaceae</taxon>
        <taxon>Linum</taxon>
    </lineage>
</organism>
<evidence type="ECO:0000313" key="2">
    <source>
        <dbReference type="EMBL" id="CAL1407609.1"/>
    </source>
</evidence>
<reference evidence="2 3" key="1">
    <citation type="submission" date="2024-04" db="EMBL/GenBank/DDBJ databases">
        <authorList>
            <person name="Fracassetti M."/>
        </authorList>
    </citation>
    <scope>NUCLEOTIDE SEQUENCE [LARGE SCALE GENOMIC DNA]</scope>
</reference>
<protein>
    <submittedName>
        <fullName evidence="2">Uncharacterized protein</fullName>
    </submittedName>
</protein>
<evidence type="ECO:0000313" key="3">
    <source>
        <dbReference type="Proteomes" id="UP001497516"/>
    </source>
</evidence>
<feature type="compositionally biased region" description="Polar residues" evidence="1">
    <location>
        <begin position="48"/>
        <end position="60"/>
    </location>
</feature>
<dbReference type="EMBL" id="OZ034821">
    <property type="protein sequence ID" value="CAL1407609.1"/>
    <property type="molecule type" value="Genomic_DNA"/>
</dbReference>
<accession>A0AAV2GAD7</accession>
<feature type="compositionally biased region" description="Low complexity" evidence="1">
    <location>
        <begin position="31"/>
        <end position="47"/>
    </location>
</feature>
<sequence>MEILDKTPSTLQPQQSLLSIHEGLTQLKDSNLSSSSLAVTSGSPSGSINPTVVPHTSSSGPLGLGNPTHKFPASTAPSPSKGATFQVPTTNLFSSSHQVNVSNIAILESNLLNDLVGGFGNKHTRGLLNVNDY</sequence>